<keyword evidence="2" id="KW-0472">Membrane</keyword>
<dbReference type="VEuPathDB" id="FungiDB:VP01_979g2"/>
<feature type="compositionally biased region" description="Basic and acidic residues" evidence="1">
    <location>
        <begin position="547"/>
        <end position="560"/>
    </location>
</feature>
<feature type="transmembrane region" description="Helical" evidence="2">
    <location>
        <begin position="692"/>
        <end position="714"/>
    </location>
</feature>
<organism evidence="3 4">
    <name type="scientific">Puccinia sorghi</name>
    <dbReference type="NCBI Taxonomy" id="27349"/>
    <lineage>
        <taxon>Eukaryota</taxon>
        <taxon>Fungi</taxon>
        <taxon>Dikarya</taxon>
        <taxon>Basidiomycota</taxon>
        <taxon>Pucciniomycotina</taxon>
        <taxon>Pucciniomycetes</taxon>
        <taxon>Pucciniales</taxon>
        <taxon>Pucciniaceae</taxon>
        <taxon>Puccinia</taxon>
    </lineage>
</organism>
<keyword evidence="2" id="KW-0812">Transmembrane</keyword>
<evidence type="ECO:0000256" key="2">
    <source>
        <dbReference type="SAM" id="Phobius"/>
    </source>
</evidence>
<reference evidence="3 4" key="1">
    <citation type="submission" date="2015-08" db="EMBL/GenBank/DDBJ databases">
        <title>Next Generation Sequencing and Analysis of the Genome of Puccinia sorghi L Schw, the Causal Agent of Maize Common Rust.</title>
        <authorList>
            <person name="Rochi L."/>
            <person name="Burguener G."/>
            <person name="Darino M."/>
            <person name="Turjanski A."/>
            <person name="Kreff E."/>
            <person name="Dieguez M.J."/>
            <person name="Sacco F."/>
        </authorList>
    </citation>
    <scope>NUCLEOTIDE SEQUENCE [LARGE SCALE GENOMIC DNA]</scope>
    <source>
        <strain evidence="3 4">RO10H11247</strain>
    </source>
</reference>
<evidence type="ECO:0000313" key="3">
    <source>
        <dbReference type="EMBL" id="KNZ43850.1"/>
    </source>
</evidence>
<keyword evidence="2" id="KW-1133">Transmembrane helix</keyword>
<feature type="region of interest" description="Disordered" evidence="1">
    <location>
        <begin position="543"/>
        <end position="577"/>
    </location>
</feature>
<proteinExistence type="predicted"/>
<dbReference type="Proteomes" id="UP000037035">
    <property type="component" value="Unassembled WGS sequence"/>
</dbReference>
<protein>
    <submittedName>
        <fullName evidence="3">Uncharacterized protein</fullName>
    </submittedName>
</protein>
<comment type="caution">
    <text evidence="3">The sequence shown here is derived from an EMBL/GenBank/DDBJ whole genome shotgun (WGS) entry which is preliminary data.</text>
</comment>
<evidence type="ECO:0000256" key="1">
    <source>
        <dbReference type="SAM" id="MobiDB-lite"/>
    </source>
</evidence>
<dbReference type="AlphaFoldDB" id="A0A0L6U7W2"/>
<dbReference type="EMBL" id="LAVV01015491">
    <property type="protein sequence ID" value="KNZ43850.1"/>
    <property type="molecule type" value="Genomic_DNA"/>
</dbReference>
<name>A0A0L6U7W2_9BASI</name>
<accession>A0A0L6U7W2</accession>
<feature type="transmembrane region" description="Helical" evidence="2">
    <location>
        <begin position="874"/>
        <end position="896"/>
    </location>
</feature>
<evidence type="ECO:0000313" key="4">
    <source>
        <dbReference type="Proteomes" id="UP000037035"/>
    </source>
</evidence>
<gene>
    <name evidence="3" type="ORF">VP01_979g2</name>
</gene>
<sequence>MEKWVQIGEITIKFYSSLPRQSTTTCSAYDSWGHAYYILEAMVLHPFHALFPISKNKDTGILIKVLRFELNGTKLLNINIYKTRMRSTLCYLSWQGSSTRINDAETVHEKHQKGIMVRRLFMHVSQGLACLVVDAHHELPSGFPAEGASSLVLLPASFALAYEVVPAFGVIHFASGADTSQKETIKVSDSSRLVGFDRNSCTSSAFSNPASTNCRIFARTTSNIMRFLSSFSLNSARSGINRLKRDVTSPCSSLVSTAGSVASSFDGDSLAVDLSLPSGLSVDFAGSFLSFVSGFSEVPAGFKSCLGASDELSMGFGSSLLCVTQVRGNMVINKQISVIYARKPELSAPVKFSEEMHQRTLHSLHATLGAGWGDQGMWLGEEDGDGDDGKTGNNIQAMGRAQEMDVDLFVTRLHNIIYTLELQAEPCDELTSRCWLGMQTVSYCPSMAQLAVDPAPTRLAGSLAVAALMFATASRGIHAESDVHVVSYFEPHSELPLADHLRYFFQEVSGLIKIDPDGARQTIPSSAGRKDSSLEPQVCEQHYTRGGGREHDQTFEKNHECVSNTTREEEAESTSKPERLNSITGLFNYSRLGFQLEISQYFSLRSLRFDQQSYLTFHLDFFPPYILTATFPDQRGLSTYIILLNGTLKPPPSSTIYPLSFVRHRLPSKNSFHYHLEVFGDKTGNLDGVASWHAFSITGLFPLFSYLPVHFFVFNQNFFLIYKIYLILLESPIELHWMVKYLPSFFTRAVSMELACKCFHITFLNNLLVEFRMKLVVTCVDVKLNNQPDVLPNGQIMYISLRMPCEKRKHPRLQMWSLHTPQHYHPSNMNKSGLHFTFKINLDHEENEVIHAQGLMFCLGMIITHISYGHHLMTLIFIFYVMITFRMWIKALLVILHQYLNPSPLELSLTKPTQLSQKKKNLGAIHDITAVGKLKKKLGLGQPNILCKQAKLVHNLQPTHNRYQLSI</sequence>
<keyword evidence="4" id="KW-1185">Reference proteome</keyword>